<evidence type="ECO:0000313" key="4">
    <source>
        <dbReference type="EMBL" id="OLO80706.1"/>
    </source>
</evidence>
<feature type="transmembrane region" description="Helical" evidence="2">
    <location>
        <begin position="45"/>
        <end position="68"/>
    </location>
</feature>
<organism evidence="4 5">
    <name type="scientific">Actinomyces naeslundii</name>
    <dbReference type="NCBI Taxonomy" id="1655"/>
    <lineage>
        <taxon>Bacteria</taxon>
        <taxon>Bacillati</taxon>
        <taxon>Actinomycetota</taxon>
        <taxon>Actinomycetes</taxon>
        <taxon>Actinomycetales</taxon>
        <taxon>Actinomycetaceae</taxon>
        <taxon>Actinomyces</taxon>
    </lineage>
</organism>
<comment type="caution">
    <text evidence="4">The sequence shown here is derived from an EMBL/GenBank/DDBJ whole genome shotgun (WGS) entry which is preliminary data.</text>
</comment>
<reference evidence="4 5" key="1">
    <citation type="submission" date="2016-12" db="EMBL/GenBank/DDBJ databases">
        <title>Genomic comparison of strains in the 'Actinomyces naeslundii' group.</title>
        <authorList>
            <person name="Mughal S.R."/>
            <person name="Do T."/>
            <person name="Gilbert S.C."/>
            <person name="Witherden E.A."/>
            <person name="Didelot X."/>
            <person name="Beighton D."/>
        </authorList>
    </citation>
    <scope>NUCLEOTIDE SEQUENCE [LARGE SCALE GENOMIC DNA]</scope>
    <source>
        <strain evidence="4 5">WE6B-3</strain>
    </source>
</reference>
<evidence type="ECO:0000259" key="3">
    <source>
        <dbReference type="Pfam" id="PF02517"/>
    </source>
</evidence>
<feature type="transmembrane region" description="Helical" evidence="2">
    <location>
        <begin position="80"/>
        <end position="103"/>
    </location>
</feature>
<keyword evidence="2" id="KW-1133">Transmembrane helix</keyword>
<evidence type="ECO:0000313" key="5">
    <source>
        <dbReference type="Proteomes" id="UP000186781"/>
    </source>
</evidence>
<proteinExistence type="predicted"/>
<feature type="transmembrane region" description="Helical" evidence="2">
    <location>
        <begin position="284"/>
        <end position="306"/>
    </location>
</feature>
<accession>A0ABX3EVS4</accession>
<dbReference type="InterPro" id="IPR003675">
    <property type="entry name" value="Rce1/LyrA-like_dom"/>
</dbReference>
<feature type="region of interest" description="Disordered" evidence="1">
    <location>
        <begin position="333"/>
        <end position="362"/>
    </location>
</feature>
<dbReference type="PANTHER" id="PTHR39430:SF1">
    <property type="entry name" value="PROTEASE"/>
    <property type="match status" value="1"/>
</dbReference>
<protein>
    <submittedName>
        <fullName evidence="4">Abortive infection protein</fullName>
    </submittedName>
</protein>
<keyword evidence="5" id="KW-1185">Reference proteome</keyword>
<dbReference type="Proteomes" id="UP000186781">
    <property type="component" value="Unassembled WGS sequence"/>
</dbReference>
<feature type="transmembrane region" description="Helical" evidence="2">
    <location>
        <begin position="189"/>
        <end position="208"/>
    </location>
</feature>
<dbReference type="PANTHER" id="PTHR39430">
    <property type="entry name" value="MEMBRANE-ASSOCIATED PROTEASE-RELATED"/>
    <property type="match status" value="1"/>
</dbReference>
<feature type="transmembrane region" description="Helical" evidence="2">
    <location>
        <begin position="214"/>
        <end position="234"/>
    </location>
</feature>
<dbReference type="RefSeq" id="WP_075410457.1">
    <property type="nucleotide sequence ID" value="NZ_MSKX01000041.1"/>
</dbReference>
<gene>
    <name evidence="4" type="ORF">BKH13_12995</name>
</gene>
<dbReference type="Pfam" id="PF02517">
    <property type="entry name" value="Rce1-like"/>
    <property type="match status" value="1"/>
</dbReference>
<evidence type="ECO:0000256" key="1">
    <source>
        <dbReference type="SAM" id="MobiDB-lite"/>
    </source>
</evidence>
<keyword evidence="2" id="KW-0812">Transmembrane</keyword>
<evidence type="ECO:0000256" key="2">
    <source>
        <dbReference type="SAM" id="Phobius"/>
    </source>
</evidence>
<feature type="transmembrane region" description="Helical" evidence="2">
    <location>
        <begin position="246"/>
        <end position="264"/>
    </location>
</feature>
<keyword evidence="2" id="KW-0472">Membrane</keyword>
<feature type="transmembrane region" description="Helical" evidence="2">
    <location>
        <begin position="124"/>
        <end position="146"/>
    </location>
</feature>
<sequence length="362" mass="37977">MNTPASSPASSVEPRTPRLLDRLVPVSPQWRIPPRKAERLGWLQLLLGVPVVIGAQIFAAILAVITGFARLTANGGVESLSGGGIVTAISAAPLALLGYWLLVRLIGRRPVIELGGRRAALREFSVGLAIGALLMCAIVAILALIGSYHVVDIGWSDGILGGLGAGVLAGFTEEILFRGILLRLLEGWLGTWWALAITSFLFGVSHLGNAHATVFGAVAIALEAGILLGACYLLTRRLWMVIGVHIAWNFVQGGIFGSDISGIGTGRGLIEARFTGPDLLTGGAMGIEASIVAIIVCTAAGLAVLVEVHRRGLIVPPCWRRLELRDAAVDERSDEWPPVRGQGRVMNGSAPGVRGAAQPGSR</sequence>
<feature type="domain" description="CAAX prenyl protease 2/Lysostaphin resistance protein A-like" evidence="3">
    <location>
        <begin position="159"/>
        <end position="251"/>
    </location>
</feature>
<feature type="transmembrane region" description="Helical" evidence="2">
    <location>
        <begin position="158"/>
        <end position="177"/>
    </location>
</feature>
<name>A0ABX3EVS4_ACTNA</name>
<dbReference type="EMBL" id="MSKX01000041">
    <property type="protein sequence ID" value="OLO80706.1"/>
    <property type="molecule type" value="Genomic_DNA"/>
</dbReference>